<accession>A0AAW7X8Y7</accession>
<dbReference type="EMBL" id="JAUOPB010000007">
    <property type="protein sequence ID" value="MDO6423041.1"/>
    <property type="molecule type" value="Genomic_DNA"/>
</dbReference>
<evidence type="ECO:0000313" key="1">
    <source>
        <dbReference type="EMBL" id="MDO6423041.1"/>
    </source>
</evidence>
<dbReference type="RefSeq" id="WP_230515136.1">
    <property type="nucleotide sequence ID" value="NZ_JAUOPB010000007.1"/>
</dbReference>
<protein>
    <submittedName>
        <fullName evidence="1">Uncharacterized protein</fullName>
    </submittedName>
</protein>
<sequence>MSTDLSKLCADFLRQKHASLSPEKLKASHARELVAAFFGYKSHAALMAEKAYPLQRLEDAYIFIPDLPLLEDRRVKLNDLPADLISSMNIAKLLSDFLSGEGLCGGNVWLYDSLESYITDVFLPDSQALIDDELSGVMAETNAGFFDTPYYDDVKIHNGDDELIVTASAQYKGESLDDKPFCGDTIDMGVQITLPRIAGKRGFYDFELEVGGSINDDWVDPDLKYGKPLQSRLAEELGISDDDLEMLEWETQENSSNDGLIYDFILTFDDTCPPEILGKIEGLSDDKTIRVSANAFDENTQLAEPSTPNDNRGNTMSTYPKRVADNILPLSMAGDLPAAFKEWHFTDKVKDHLKPNEDCELCDNEKLRYHFEIENEITRNRLWIGSSCILKFQVQVFDNKGNVLNAKDTEKKLNKLKDKMCYDACINALKNLAIAEPNEILSNALNYYLKNKYLTPKYAFVVFWRLNKNDIDHSPSFFKVALNKNKYKEHLEEMDTFKVHTFWKALSSSQKKIAERLGHTAPPA</sequence>
<dbReference type="AlphaFoldDB" id="A0AAW7X8Y7"/>
<gene>
    <name evidence="1" type="ORF">Q4521_11200</name>
</gene>
<evidence type="ECO:0000313" key="2">
    <source>
        <dbReference type="Proteomes" id="UP001169760"/>
    </source>
</evidence>
<organism evidence="1 2">
    <name type="scientific">Saccharophagus degradans</name>
    <dbReference type="NCBI Taxonomy" id="86304"/>
    <lineage>
        <taxon>Bacteria</taxon>
        <taxon>Pseudomonadati</taxon>
        <taxon>Pseudomonadota</taxon>
        <taxon>Gammaproteobacteria</taxon>
        <taxon>Cellvibrionales</taxon>
        <taxon>Cellvibrionaceae</taxon>
        <taxon>Saccharophagus</taxon>
    </lineage>
</organism>
<proteinExistence type="predicted"/>
<comment type="caution">
    <text evidence="1">The sequence shown here is derived from an EMBL/GenBank/DDBJ whole genome shotgun (WGS) entry which is preliminary data.</text>
</comment>
<dbReference type="Proteomes" id="UP001169760">
    <property type="component" value="Unassembled WGS sequence"/>
</dbReference>
<reference evidence="1" key="1">
    <citation type="submission" date="2023-07" db="EMBL/GenBank/DDBJ databases">
        <title>Genome content predicts the carbon catabolic preferences of heterotrophic bacteria.</title>
        <authorList>
            <person name="Gralka M."/>
        </authorList>
    </citation>
    <scope>NUCLEOTIDE SEQUENCE</scope>
    <source>
        <strain evidence="1">I3M17_2</strain>
    </source>
</reference>
<name>A0AAW7X8Y7_9GAMM</name>